<dbReference type="InterPro" id="IPR024932">
    <property type="entry name" value="ApbE"/>
</dbReference>
<dbReference type="PIRSF" id="PIRSF006268">
    <property type="entry name" value="ApbE"/>
    <property type="match status" value="1"/>
</dbReference>
<keyword evidence="14" id="KW-1185">Reference proteome</keyword>
<evidence type="ECO:0000256" key="9">
    <source>
        <dbReference type="ARBA" id="ARBA00031306"/>
    </source>
</evidence>
<evidence type="ECO:0000256" key="5">
    <source>
        <dbReference type="ARBA" id="ARBA00022679"/>
    </source>
</evidence>
<dbReference type="InterPro" id="IPR003374">
    <property type="entry name" value="ApbE-like_sf"/>
</dbReference>
<dbReference type="RefSeq" id="WP_345971729.1">
    <property type="nucleotide sequence ID" value="NZ_CP147920.1"/>
</dbReference>
<name>A0ABZ3H8D6_9BACT</name>
<comment type="cofactor">
    <cofactor evidence="1">
        <name>Mg(2+)</name>
        <dbReference type="ChEBI" id="CHEBI:18420"/>
    </cofactor>
</comment>
<keyword evidence="12" id="KW-0732">Signal</keyword>
<evidence type="ECO:0000256" key="6">
    <source>
        <dbReference type="ARBA" id="ARBA00022723"/>
    </source>
</evidence>
<evidence type="ECO:0000256" key="1">
    <source>
        <dbReference type="ARBA" id="ARBA00001946"/>
    </source>
</evidence>
<protein>
    <recommendedName>
        <fullName evidence="3 11">FAD:protein FMN transferase</fullName>
        <ecNumber evidence="2 11">2.7.1.180</ecNumber>
    </recommendedName>
    <alternativeName>
        <fullName evidence="9 11">Flavin transferase</fullName>
    </alternativeName>
</protein>
<keyword evidence="7 11" id="KW-0274">FAD</keyword>
<feature type="chain" id="PRO_5045860647" description="FAD:protein FMN transferase" evidence="12">
    <location>
        <begin position="19"/>
        <end position="311"/>
    </location>
</feature>
<sequence length="311" mass="33059">MKFLLSLLCLLASLQATERTRVMMGTFATVSVPDTAAGCIDAAFAAMTSVEKALSSYDPAAEVYRLNHAGALPISPTLYDALQSAVRYYVQSDGYFDITIGALSRGAYRFGEAERVPDRAEIAGLPIGLNLLEFNATAARLAPGAMLDFGGFGKGVGIDAAAAALRHCGVAEGTVALSGDIRCLGRCLLAIQDPFSEGTLMTFMSLSPETGMSTSGDYRRFVGDKTHNHLIDPKTRASERAFASITLVGTVRSGDLDAWTTAAAVMPPPKAVAFLRTLPVGYVLIYSDGSIVKSANLPRYLEVWEGNHEDD</sequence>
<dbReference type="PANTHER" id="PTHR30040:SF2">
    <property type="entry name" value="FAD:PROTEIN FMN TRANSFERASE"/>
    <property type="match status" value="1"/>
</dbReference>
<dbReference type="SUPFAM" id="SSF143631">
    <property type="entry name" value="ApbE-like"/>
    <property type="match status" value="1"/>
</dbReference>
<evidence type="ECO:0000256" key="2">
    <source>
        <dbReference type="ARBA" id="ARBA00011955"/>
    </source>
</evidence>
<evidence type="ECO:0000256" key="11">
    <source>
        <dbReference type="PIRNR" id="PIRNR006268"/>
    </source>
</evidence>
<keyword evidence="4 11" id="KW-0285">Flavoprotein</keyword>
<feature type="signal peptide" evidence="12">
    <location>
        <begin position="1"/>
        <end position="18"/>
    </location>
</feature>
<dbReference type="Gene3D" id="3.10.520.10">
    <property type="entry name" value="ApbE-like domains"/>
    <property type="match status" value="1"/>
</dbReference>
<comment type="catalytic activity">
    <reaction evidence="10 11">
        <text>L-threonyl-[protein] + FAD = FMN-L-threonyl-[protein] + AMP + H(+)</text>
        <dbReference type="Rhea" id="RHEA:36847"/>
        <dbReference type="Rhea" id="RHEA-COMP:11060"/>
        <dbReference type="Rhea" id="RHEA-COMP:11061"/>
        <dbReference type="ChEBI" id="CHEBI:15378"/>
        <dbReference type="ChEBI" id="CHEBI:30013"/>
        <dbReference type="ChEBI" id="CHEBI:57692"/>
        <dbReference type="ChEBI" id="CHEBI:74257"/>
        <dbReference type="ChEBI" id="CHEBI:456215"/>
        <dbReference type="EC" id="2.7.1.180"/>
    </reaction>
</comment>
<dbReference type="GO" id="GO:0016740">
    <property type="term" value="F:transferase activity"/>
    <property type="evidence" value="ECO:0007669"/>
    <property type="project" value="UniProtKB-KW"/>
</dbReference>
<proteinExistence type="inferred from homology"/>
<evidence type="ECO:0000256" key="8">
    <source>
        <dbReference type="ARBA" id="ARBA00022842"/>
    </source>
</evidence>
<dbReference type="EMBL" id="CP147920">
    <property type="protein sequence ID" value="XAU13926.1"/>
    <property type="molecule type" value="Genomic_DNA"/>
</dbReference>
<reference evidence="13 14" key="1">
    <citation type="submission" date="2024-03" db="EMBL/GenBank/DDBJ databases">
        <title>Sulfurimonas sp. HSL3-1.</title>
        <authorList>
            <person name="Wang S."/>
        </authorList>
    </citation>
    <scope>NUCLEOTIDE SEQUENCE [LARGE SCALE GENOMIC DNA]</scope>
    <source>
        <strain evidence="13 14">HSL3-1</strain>
    </source>
</reference>
<dbReference type="Pfam" id="PF02424">
    <property type="entry name" value="ApbE"/>
    <property type="match status" value="1"/>
</dbReference>
<keyword evidence="8 11" id="KW-0460">Magnesium</keyword>
<evidence type="ECO:0000256" key="3">
    <source>
        <dbReference type="ARBA" id="ARBA00016337"/>
    </source>
</evidence>
<gene>
    <name evidence="13" type="ORF">WCY31_06615</name>
</gene>
<dbReference type="Proteomes" id="UP001447842">
    <property type="component" value="Chromosome"/>
</dbReference>
<dbReference type="PANTHER" id="PTHR30040">
    <property type="entry name" value="THIAMINE BIOSYNTHESIS LIPOPROTEIN APBE"/>
    <property type="match status" value="1"/>
</dbReference>
<evidence type="ECO:0000256" key="7">
    <source>
        <dbReference type="ARBA" id="ARBA00022827"/>
    </source>
</evidence>
<evidence type="ECO:0000256" key="10">
    <source>
        <dbReference type="ARBA" id="ARBA00048540"/>
    </source>
</evidence>
<accession>A0ABZ3H8D6</accession>
<evidence type="ECO:0000256" key="12">
    <source>
        <dbReference type="SAM" id="SignalP"/>
    </source>
</evidence>
<comment type="similarity">
    <text evidence="11">Belongs to the ApbE family.</text>
</comment>
<dbReference type="EC" id="2.7.1.180" evidence="2 11"/>
<keyword evidence="5 11" id="KW-0808">Transferase</keyword>
<evidence type="ECO:0000313" key="13">
    <source>
        <dbReference type="EMBL" id="XAU13926.1"/>
    </source>
</evidence>
<keyword evidence="6 11" id="KW-0479">Metal-binding</keyword>
<organism evidence="13 14">
    <name type="scientific">Sulfurimonas diazotrophicus</name>
    <dbReference type="NCBI Taxonomy" id="3131939"/>
    <lineage>
        <taxon>Bacteria</taxon>
        <taxon>Pseudomonadati</taxon>
        <taxon>Campylobacterota</taxon>
        <taxon>Epsilonproteobacteria</taxon>
        <taxon>Campylobacterales</taxon>
        <taxon>Sulfurimonadaceae</taxon>
        <taxon>Sulfurimonas</taxon>
    </lineage>
</organism>
<evidence type="ECO:0000313" key="14">
    <source>
        <dbReference type="Proteomes" id="UP001447842"/>
    </source>
</evidence>
<evidence type="ECO:0000256" key="4">
    <source>
        <dbReference type="ARBA" id="ARBA00022630"/>
    </source>
</evidence>